<sequence length="121" mass="14044">MTHPINIIITIIMMLVSIAFYTLLERKIMSYMQMRKGPNKNSIIGILQPFNDALKLLNKQMKIMQMASQMLPCMSPSMTFLLTIMMINMFPYQEMSLFDNHFNTITLLILSSVMVYPLLLT</sequence>
<keyword evidence="7 12" id="KW-1133">Transmembrane helix</keyword>
<comment type="similarity">
    <text evidence="3 10">Belongs to the complex I subunit 1 family.</text>
</comment>
<evidence type="ECO:0000256" key="7">
    <source>
        <dbReference type="ARBA" id="ARBA00022989"/>
    </source>
</evidence>
<dbReference type="Pfam" id="PF00146">
    <property type="entry name" value="NADHdh"/>
    <property type="match status" value="1"/>
</dbReference>
<evidence type="ECO:0000256" key="10">
    <source>
        <dbReference type="RuleBase" id="RU000471"/>
    </source>
</evidence>
<comment type="subcellular location">
    <subcellularLocation>
        <location evidence="10">Mitochondrion inner membrane</location>
        <topology evidence="10">Multi-pass membrane protein</topology>
    </subcellularLocation>
    <subcellularLocation>
        <location evidence="2">Mitochondrion membrane</location>
        <topology evidence="2">Multi-pass membrane protein</topology>
    </subcellularLocation>
</comment>
<evidence type="ECO:0000256" key="3">
    <source>
        <dbReference type="ARBA" id="ARBA00010535"/>
    </source>
</evidence>
<dbReference type="InterPro" id="IPR001694">
    <property type="entry name" value="NADH_UbQ_OxRdtase_su1/FPO"/>
</dbReference>
<keyword evidence="9 12" id="KW-0472">Membrane</keyword>
<evidence type="ECO:0000256" key="11">
    <source>
        <dbReference type="RuleBase" id="RU000473"/>
    </source>
</evidence>
<dbReference type="GO" id="GO:0003954">
    <property type="term" value="F:NADH dehydrogenase activity"/>
    <property type="evidence" value="ECO:0007669"/>
    <property type="project" value="TreeGrafter"/>
</dbReference>
<feature type="transmembrane region" description="Helical" evidence="12">
    <location>
        <begin position="6"/>
        <end position="24"/>
    </location>
</feature>
<proteinExistence type="inferred from homology"/>
<accession>B8R339</accession>
<name>B8R339_9ARAC</name>
<feature type="non-terminal residue" evidence="13">
    <location>
        <position position="121"/>
    </location>
</feature>
<comment type="function">
    <text evidence="1">Core subunit of the mitochondrial membrane respiratory chain NADH dehydrogenase (Complex I) that is believed to belong to the minimal assembly required for catalysis. Complex I functions in the transfer of electrons from NADH to the respiratory chain. The immediate electron acceptor for the enzyme is believed to be ubiquinone.</text>
</comment>
<evidence type="ECO:0000256" key="8">
    <source>
        <dbReference type="ARBA" id="ARBA00023075"/>
    </source>
</evidence>
<keyword evidence="10" id="KW-0520">NAD</keyword>
<dbReference type="PROSITE" id="PS00667">
    <property type="entry name" value="COMPLEX1_ND1_1"/>
    <property type="match status" value="1"/>
</dbReference>
<evidence type="ECO:0000256" key="5">
    <source>
        <dbReference type="ARBA" id="ARBA00022448"/>
    </source>
</evidence>
<organism evidence="13">
    <name type="scientific">Loxosceles sp. 2 GJB-2008</name>
    <dbReference type="NCBI Taxonomy" id="575959"/>
    <lineage>
        <taxon>Eukaryota</taxon>
        <taxon>Metazoa</taxon>
        <taxon>Ecdysozoa</taxon>
        <taxon>Arthropoda</taxon>
        <taxon>Chelicerata</taxon>
        <taxon>Arachnida</taxon>
        <taxon>Araneae</taxon>
        <taxon>Araneomorphae</taxon>
        <taxon>Haplogynae</taxon>
        <taxon>Scytodoidea</taxon>
        <taxon>Sicariidae</taxon>
        <taxon>Loxosceles</taxon>
    </lineage>
</organism>
<comment type="catalytic activity">
    <reaction evidence="11">
        <text>a ubiquinone + NADH + 5 H(+)(in) = a ubiquinol + NAD(+) + 4 H(+)(out)</text>
        <dbReference type="Rhea" id="RHEA:29091"/>
        <dbReference type="Rhea" id="RHEA-COMP:9565"/>
        <dbReference type="Rhea" id="RHEA-COMP:9566"/>
        <dbReference type="ChEBI" id="CHEBI:15378"/>
        <dbReference type="ChEBI" id="CHEBI:16389"/>
        <dbReference type="ChEBI" id="CHEBI:17976"/>
        <dbReference type="ChEBI" id="CHEBI:57540"/>
        <dbReference type="ChEBI" id="CHEBI:57945"/>
        <dbReference type="EC" id="7.1.1.2"/>
    </reaction>
</comment>
<feature type="transmembrane region" description="Helical" evidence="12">
    <location>
        <begin position="102"/>
        <end position="120"/>
    </location>
</feature>
<evidence type="ECO:0000256" key="2">
    <source>
        <dbReference type="ARBA" id="ARBA00004225"/>
    </source>
</evidence>
<dbReference type="GO" id="GO:0009060">
    <property type="term" value="P:aerobic respiration"/>
    <property type="evidence" value="ECO:0007669"/>
    <property type="project" value="TreeGrafter"/>
</dbReference>
<evidence type="ECO:0000313" key="13">
    <source>
        <dbReference type="EMBL" id="ACL14399.1"/>
    </source>
</evidence>
<dbReference type="GO" id="GO:0008137">
    <property type="term" value="F:NADH dehydrogenase (ubiquinone) activity"/>
    <property type="evidence" value="ECO:0007669"/>
    <property type="project" value="UniProtKB-EC"/>
</dbReference>
<dbReference type="GO" id="GO:0005743">
    <property type="term" value="C:mitochondrial inner membrane"/>
    <property type="evidence" value="ECO:0007669"/>
    <property type="project" value="UniProtKB-SubCell"/>
</dbReference>
<dbReference type="EMBL" id="EU817815">
    <property type="protein sequence ID" value="ACL14399.1"/>
    <property type="molecule type" value="Genomic_DNA"/>
</dbReference>
<reference evidence="13" key="1">
    <citation type="journal article" date="2008" name="Mol. Phylogenet. Evol.">
        <title>Phylogenetic relationships of Loxosceles and Sicarius spiders are consistent with Western Gondwanan vicariance.</title>
        <authorList>
            <person name="Binford G.J."/>
            <person name="Callahan M.S."/>
            <person name="Bodner M.R."/>
            <person name="Rynerson M.R."/>
            <person name="Nunez P.B."/>
            <person name="Ellison C.E."/>
            <person name="Duncan R.P."/>
        </authorList>
    </citation>
    <scope>NUCLEOTIDE SEQUENCE</scope>
    <source>
        <strain evidence="13">LOorlogskloof</strain>
    </source>
</reference>
<evidence type="ECO:0000256" key="12">
    <source>
        <dbReference type="SAM" id="Phobius"/>
    </source>
</evidence>
<keyword evidence="11 13" id="KW-0496">Mitochondrion</keyword>
<protein>
    <recommendedName>
        <fullName evidence="4 11">NADH-ubiquinone oxidoreductase chain 1</fullName>
        <ecNumber evidence="11">7.1.1.2</ecNumber>
    </recommendedName>
</protein>
<keyword evidence="6 10" id="KW-0812">Transmembrane</keyword>
<evidence type="ECO:0000256" key="9">
    <source>
        <dbReference type="ARBA" id="ARBA00023136"/>
    </source>
</evidence>
<dbReference type="EC" id="7.1.1.2" evidence="11"/>
<evidence type="ECO:0000256" key="4">
    <source>
        <dbReference type="ARBA" id="ARBA00021009"/>
    </source>
</evidence>
<dbReference type="InterPro" id="IPR018086">
    <property type="entry name" value="NADH_UbQ_OxRdtase_su1_CS"/>
</dbReference>
<evidence type="ECO:0000256" key="1">
    <source>
        <dbReference type="ARBA" id="ARBA00003257"/>
    </source>
</evidence>
<keyword evidence="8 11" id="KW-0830">Ubiquinone</keyword>
<dbReference type="PANTHER" id="PTHR11432">
    <property type="entry name" value="NADH DEHYDROGENASE SUBUNIT 1"/>
    <property type="match status" value="1"/>
</dbReference>
<dbReference type="AlphaFoldDB" id="B8R339"/>
<geneLocation type="mitochondrion" evidence="13"/>
<feature type="transmembrane region" description="Helical" evidence="12">
    <location>
        <begin position="70"/>
        <end position="90"/>
    </location>
</feature>
<evidence type="ECO:0000256" key="6">
    <source>
        <dbReference type="ARBA" id="ARBA00022692"/>
    </source>
</evidence>
<keyword evidence="5" id="KW-0813">Transport</keyword>
<dbReference type="PANTHER" id="PTHR11432:SF3">
    <property type="entry name" value="NADH-UBIQUINONE OXIDOREDUCTASE CHAIN 1"/>
    <property type="match status" value="1"/>
</dbReference>